<dbReference type="InterPro" id="IPR043689">
    <property type="entry name" value="MurL"/>
</dbReference>
<dbReference type="HAMAP" id="MF_02209">
    <property type="entry name" value="MurL"/>
    <property type="match status" value="1"/>
</dbReference>
<reference evidence="4 5" key="1">
    <citation type="submission" date="2019-09" db="EMBL/GenBank/DDBJ databases">
        <title>Wenzhouxiangella sp. Genome sequencing and assembly.</title>
        <authorList>
            <person name="Zhang R."/>
        </authorList>
    </citation>
    <scope>NUCLEOTIDE SEQUENCE [LARGE SCALE GENOMIC DNA]</scope>
    <source>
        <strain evidence="4 5">W260</strain>
    </source>
</reference>
<comment type="similarity">
    <text evidence="1">Belongs to the MurL family.</text>
</comment>
<evidence type="ECO:0000259" key="2">
    <source>
        <dbReference type="Pfam" id="PF26298"/>
    </source>
</evidence>
<dbReference type="GO" id="GO:0071555">
    <property type="term" value="P:cell wall organization"/>
    <property type="evidence" value="ECO:0007669"/>
    <property type="project" value="UniProtKB-KW"/>
</dbReference>
<evidence type="ECO:0000256" key="1">
    <source>
        <dbReference type="HAMAP-Rule" id="MF_02209"/>
    </source>
</evidence>
<sequence length="442" mass="48239">MTSPQTAETFHFLDYGYDPATGELRMSWSFDDGPPLVERLVFPWAPWPSDASRQAAFTQVMGLLHLVAGVSYYKAGLPPVIDTGSHAIDASTAVFLETLYSRGLAEFAHVNEIDLDGRIRFGITSEYPERVTDLALPDRALVAMGGGKDSLVSLEMLRGAGIEIQPFAVGGSALIAETVAAAGLPFIRIERHLAPELQQMNAAGAWNGHVPITAINSLVGLCAALLYGYRWVVFSNEASADEATLVDDHGRAVNHQYAKSLDFETRLADLLDDRLGDGVGYFSLLRSMGEVEIARRFAGLERYHEVFSSCNRNFHIDGPRIDGRWCGDCPKCRFTTLALAPFLPPPAIERIFGRVLLDDDAQLPGFQALCALEADKPFECVGTAAESRALATALAAREEWKDRAVIRHLAPRVETGDDTLEALLARRGPHHVPADVAARVRL</sequence>
<dbReference type="EMBL" id="VYXP01000002">
    <property type="protein sequence ID" value="KAA9133380.1"/>
    <property type="molecule type" value="Genomic_DNA"/>
</dbReference>
<dbReference type="RefSeq" id="WP_150862939.1">
    <property type="nucleotide sequence ID" value="NZ_VYXP01000002.1"/>
</dbReference>
<protein>
    <recommendedName>
        <fullName evidence="1">UDP-N-acetyl-alpha-D-muramoyl-L-alanyl-L-glutamate epimerase</fullName>
        <ecNumber evidence="1">5.1.1.23</ecNumber>
    </recommendedName>
    <alternativeName>
        <fullName evidence="1">UDP-MurNAc-L-Ala-L-Glu epimerase</fullName>
    </alternativeName>
</protein>
<organism evidence="4 5">
    <name type="scientific">Marinihelvus fidelis</name>
    <dbReference type="NCBI Taxonomy" id="2613842"/>
    <lineage>
        <taxon>Bacteria</taxon>
        <taxon>Pseudomonadati</taxon>
        <taxon>Pseudomonadota</taxon>
        <taxon>Gammaproteobacteria</taxon>
        <taxon>Chromatiales</taxon>
        <taxon>Wenzhouxiangellaceae</taxon>
        <taxon>Marinihelvus</taxon>
    </lineage>
</organism>
<keyword evidence="1" id="KW-0132">Cell division</keyword>
<dbReference type="Pfam" id="PF26299">
    <property type="entry name" value="MurL_N"/>
    <property type="match status" value="1"/>
</dbReference>
<comment type="caution">
    <text evidence="4">The sequence shown here is derived from an EMBL/GenBank/DDBJ whole genome shotgun (WGS) entry which is preliminary data.</text>
</comment>
<dbReference type="UniPathway" id="UPA00219"/>
<evidence type="ECO:0000313" key="5">
    <source>
        <dbReference type="Proteomes" id="UP000325372"/>
    </source>
</evidence>
<dbReference type="GO" id="GO:0008360">
    <property type="term" value="P:regulation of cell shape"/>
    <property type="evidence" value="ECO:0007669"/>
    <property type="project" value="UniProtKB-KW"/>
</dbReference>
<keyword evidence="1" id="KW-0131">Cell cycle</keyword>
<dbReference type="InterPro" id="IPR058741">
    <property type="entry name" value="MurL_C"/>
</dbReference>
<dbReference type="AlphaFoldDB" id="A0A5N0TEG9"/>
<dbReference type="EC" id="5.1.1.23" evidence="1"/>
<keyword evidence="4" id="KW-0378">Hydrolase</keyword>
<dbReference type="InterPro" id="IPR058740">
    <property type="entry name" value="MurL_N"/>
</dbReference>
<gene>
    <name evidence="1" type="primary">murL</name>
    <name evidence="4" type="ORF">F3N42_03260</name>
</gene>
<keyword evidence="4" id="KW-0540">Nuclease</keyword>
<keyword evidence="1" id="KW-0413">Isomerase</keyword>
<dbReference type="GO" id="GO:0051301">
    <property type="term" value="P:cell division"/>
    <property type="evidence" value="ECO:0007669"/>
    <property type="project" value="UniProtKB-KW"/>
</dbReference>
<dbReference type="Proteomes" id="UP000325372">
    <property type="component" value="Unassembled WGS sequence"/>
</dbReference>
<accession>A0A5N0TEG9</accession>
<comment type="catalytic activity">
    <reaction evidence="1">
        <text>UDP-N-acetyl-alpha-D-muramoyl-L-alanyl-L-glutamate + ATP + H2O = UDP-N-acetyl-alpha-D-muramoyl-L-alanyl-D-glutamate + AMP + diphosphate + H(+)</text>
        <dbReference type="Rhea" id="RHEA:58812"/>
        <dbReference type="ChEBI" id="CHEBI:15377"/>
        <dbReference type="ChEBI" id="CHEBI:15378"/>
        <dbReference type="ChEBI" id="CHEBI:30616"/>
        <dbReference type="ChEBI" id="CHEBI:33019"/>
        <dbReference type="ChEBI" id="CHEBI:83900"/>
        <dbReference type="ChEBI" id="CHEBI:142725"/>
        <dbReference type="ChEBI" id="CHEBI:456215"/>
        <dbReference type="EC" id="5.1.1.23"/>
    </reaction>
</comment>
<keyword evidence="1" id="KW-0133">Cell shape</keyword>
<dbReference type="GO" id="GO:0009252">
    <property type="term" value="P:peptidoglycan biosynthetic process"/>
    <property type="evidence" value="ECO:0007669"/>
    <property type="project" value="UniProtKB-UniRule"/>
</dbReference>
<comment type="function">
    <text evidence="1">Cell wall formation. Catalyzes epimerization of the terminal L-glutamate in UDP-N-acetyl-alpha-D-muramoyl-L-alanyl-L-glutamate.</text>
</comment>
<keyword evidence="4" id="KW-0255">Endonuclease</keyword>
<keyword evidence="1" id="KW-0573">Peptidoglycan synthesis</keyword>
<dbReference type="Pfam" id="PF26298">
    <property type="entry name" value="MurL_epimerase_C"/>
    <property type="match status" value="1"/>
</dbReference>
<evidence type="ECO:0000313" key="4">
    <source>
        <dbReference type="EMBL" id="KAA9133380.1"/>
    </source>
</evidence>
<keyword evidence="5" id="KW-1185">Reference proteome</keyword>
<dbReference type="GO" id="GO:0005737">
    <property type="term" value="C:cytoplasm"/>
    <property type="evidence" value="ECO:0007669"/>
    <property type="project" value="UniProtKB-UniRule"/>
</dbReference>
<dbReference type="GO" id="GO:0016855">
    <property type="term" value="F:racemase and epimerase activity, acting on amino acids and derivatives"/>
    <property type="evidence" value="ECO:0007669"/>
    <property type="project" value="UniProtKB-UniRule"/>
</dbReference>
<dbReference type="GO" id="GO:0004519">
    <property type="term" value="F:endonuclease activity"/>
    <property type="evidence" value="ECO:0007669"/>
    <property type="project" value="UniProtKB-KW"/>
</dbReference>
<feature type="domain" description="MurL N-terminal" evidence="3">
    <location>
        <begin position="1"/>
        <end position="284"/>
    </location>
</feature>
<comment type="pathway">
    <text evidence="1">Cell wall biogenesis; peptidoglycan biosynthesis.</text>
</comment>
<keyword evidence="1" id="KW-0961">Cell wall biogenesis/degradation</keyword>
<name>A0A5N0TEG9_9GAMM</name>
<feature type="domain" description="MurL C-terminal" evidence="2">
    <location>
        <begin position="306"/>
        <end position="415"/>
    </location>
</feature>
<evidence type="ECO:0000259" key="3">
    <source>
        <dbReference type="Pfam" id="PF26299"/>
    </source>
</evidence>
<proteinExistence type="inferred from homology"/>